<protein>
    <submittedName>
        <fullName evidence="1">Uncharacterized protein</fullName>
    </submittedName>
</protein>
<reference evidence="1" key="1">
    <citation type="submission" date="2022-10" db="EMBL/GenBank/DDBJ databases">
        <title>Culturing micro-colonial fungi from biological soil crusts in the Mojave desert and describing Neophaeococcomyces mojavensis, and introducing the new genera and species Taxawa tesnikishii.</title>
        <authorList>
            <person name="Kurbessoian T."/>
            <person name="Stajich J.E."/>
        </authorList>
    </citation>
    <scope>NUCLEOTIDE SEQUENCE</scope>
    <source>
        <strain evidence="1">JES_112</strain>
    </source>
</reference>
<gene>
    <name evidence="1" type="ORF">H2198_006076</name>
</gene>
<proteinExistence type="predicted"/>
<evidence type="ECO:0000313" key="1">
    <source>
        <dbReference type="EMBL" id="KAJ9654962.1"/>
    </source>
</evidence>
<dbReference type="Proteomes" id="UP001172386">
    <property type="component" value="Unassembled WGS sequence"/>
</dbReference>
<keyword evidence="2" id="KW-1185">Reference proteome</keyword>
<organism evidence="1 2">
    <name type="scientific">Neophaeococcomyces mojaviensis</name>
    <dbReference type="NCBI Taxonomy" id="3383035"/>
    <lineage>
        <taxon>Eukaryota</taxon>
        <taxon>Fungi</taxon>
        <taxon>Dikarya</taxon>
        <taxon>Ascomycota</taxon>
        <taxon>Pezizomycotina</taxon>
        <taxon>Eurotiomycetes</taxon>
        <taxon>Chaetothyriomycetidae</taxon>
        <taxon>Chaetothyriales</taxon>
        <taxon>Chaetothyriales incertae sedis</taxon>
        <taxon>Neophaeococcomyces</taxon>
    </lineage>
</organism>
<comment type="caution">
    <text evidence="1">The sequence shown here is derived from an EMBL/GenBank/DDBJ whole genome shotgun (WGS) entry which is preliminary data.</text>
</comment>
<accession>A0ACC3A3V7</accession>
<name>A0ACC3A3V7_9EURO</name>
<dbReference type="EMBL" id="JAPDRQ010000108">
    <property type="protein sequence ID" value="KAJ9654962.1"/>
    <property type="molecule type" value="Genomic_DNA"/>
</dbReference>
<evidence type="ECO:0000313" key="2">
    <source>
        <dbReference type="Proteomes" id="UP001172386"/>
    </source>
</evidence>
<sequence>MVQVKRRAGKVIASQPKKQKSIKVMPRTDHRQVQDEDVDGENPSESCGDGLDDDEVAAQVRCQLSLTLAYTCRTLTEQLNTLKEKADRRKAWARSFEMQVNARHAGLTQRIEDGRMRLYVHPPKPMFLQIDRTSENKCITFKHSILPVLESAMRDFNLDLSPQSKVGLPLKLEIMRTTNMVVQASLLLESCQVLIACYDELTEATAPASSIPKSRQQFAEDREGLGRAFHAAKKMTYNQIHVRMADKVGEVQEPCSLDEKDEGLARKVLSTGRAVQGRDLSDGVGLGYLVRHFGKIVSDMQNLIEQ</sequence>